<dbReference type="HOGENOM" id="CLU_2571712_0_0_5"/>
<feature type="chain" id="PRO_5013039929" description="Secreted protein" evidence="1">
    <location>
        <begin position="16"/>
        <end position="81"/>
    </location>
</feature>
<name>A0A0A0HT90_9RHOB</name>
<reference evidence="2 3" key="1">
    <citation type="submission" date="2013-01" db="EMBL/GenBank/DDBJ databases">
        <authorList>
            <person name="Fiebig A."/>
            <person name="Goeker M."/>
            <person name="Klenk H.-P.P."/>
        </authorList>
    </citation>
    <scope>NUCLEOTIDE SEQUENCE [LARGE SCALE GENOMIC DNA]</scope>
    <source>
        <strain evidence="2 3">DSM 17069</strain>
    </source>
</reference>
<feature type="signal peptide" evidence="1">
    <location>
        <begin position="1"/>
        <end position="15"/>
    </location>
</feature>
<dbReference type="AlphaFoldDB" id="A0A0A0HT90"/>
<dbReference type="EMBL" id="AONH01000002">
    <property type="protein sequence ID" value="KGM89293.1"/>
    <property type="molecule type" value="Genomic_DNA"/>
</dbReference>
<comment type="caution">
    <text evidence="2">The sequence shown here is derived from an EMBL/GenBank/DDBJ whole genome shotgun (WGS) entry which is preliminary data.</text>
</comment>
<gene>
    <name evidence="2" type="ORF">rosmuc_00777</name>
</gene>
<dbReference type="eggNOG" id="ENOG502ZCXV">
    <property type="taxonomic scope" value="Bacteria"/>
</dbReference>
<sequence>MCWLMVCCLALMDQAAVLNGLCLDLLPFCQDCGTAPEVSIGRCQIAEAFVISAVVVLLDEGGYRRFEFALQGVIFERDAFL</sequence>
<protein>
    <recommendedName>
        <fullName evidence="4">Secreted protein</fullName>
    </recommendedName>
</protein>
<evidence type="ECO:0008006" key="4">
    <source>
        <dbReference type="Google" id="ProtNLM"/>
    </source>
</evidence>
<organism evidence="2 3">
    <name type="scientific">Roseovarius mucosus DSM 17069</name>
    <dbReference type="NCBI Taxonomy" id="1288298"/>
    <lineage>
        <taxon>Bacteria</taxon>
        <taxon>Pseudomonadati</taxon>
        <taxon>Pseudomonadota</taxon>
        <taxon>Alphaproteobacteria</taxon>
        <taxon>Rhodobacterales</taxon>
        <taxon>Roseobacteraceae</taxon>
        <taxon>Roseovarius</taxon>
    </lineage>
</organism>
<evidence type="ECO:0000313" key="3">
    <source>
        <dbReference type="Proteomes" id="UP000030021"/>
    </source>
</evidence>
<keyword evidence="1" id="KW-0732">Signal</keyword>
<evidence type="ECO:0000256" key="1">
    <source>
        <dbReference type="SAM" id="SignalP"/>
    </source>
</evidence>
<accession>A0A0A0HT90</accession>
<dbReference type="Proteomes" id="UP000030021">
    <property type="component" value="Unassembled WGS sequence"/>
</dbReference>
<evidence type="ECO:0000313" key="2">
    <source>
        <dbReference type="EMBL" id="KGM89293.1"/>
    </source>
</evidence>
<proteinExistence type="predicted"/>